<keyword evidence="5 6" id="KW-0560">Oxidoreductase</keyword>
<feature type="domain" description="Acyl-CoA oxidase/dehydrogenase middle" evidence="8">
    <location>
        <begin position="142"/>
        <end position="214"/>
    </location>
</feature>
<dbReference type="PANTHER" id="PTHR43884">
    <property type="entry name" value="ACYL-COA DEHYDROGENASE"/>
    <property type="match status" value="1"/>
</dbReference>
<dbReference type="EMBL" id="LC064121">
    <property type="protein sequence ID" value="BBD50096.1"/>
    <property type="molecule type" value="Genomic_DNA"/>
</dbReference>
<evidence type="ECO:0000259" key="7">
    <source>
        <dbReference type="Pfam" id="PF00441"/>
    </source>
</evidence>
<evidence type="ECO:0000256" key="5">
    <source>
        <dbReference type="ARBA" id="ARBA00023002"/>
    </source>
</evidence>
<evidence type="ECO:0000259" key="9">
    <source>
        <dbReference type="Pfam" id="PF02771"/>
    </source>
</evidence>
<evidence type="ECO:0000256" key="4">
    <source>
        <dbReference type="ARBA" id="ARBA00022827"/>
    </source>
</evidence>
<dbReference type="Gene3D" id="1.20.140.10">
    <property type="entry name" value="Butyryl-CoA Dehydrogenase, subunit A, domain 3"/>
    <property type="match status" value="1"/>
</dbReference>
<keyword evidence="3 6" id="KW-0285">Flavoprotein</keyword>
<reference evidence="10" key="1">
    <citation type="submission" date="2015-07" db="EMBL/GenBank/DDBJ databases">
        <title>Novel operon containing particulate methane monooxygenase-type genes and epoxyalkane:coenzyme M transferase gene in ethylene-assimilating marine bacterium, Haliea sp. ETY-M.</title>
        <authorList>
            <person name="Suzuki T."/>
            <person name="Habe H."/>
            <person name="Nakajima-Kambe T."/>
            <person name="Fuse H."/>
        </authorList>
    </citation>
    <scope>NUCLEOTIDE SEQUENCE</scope>
    <source>
        <strain evidence="10">ETY-M</strain>
    </source>
</reference>
<sequence length="378" mass="39985">MALVLNEEQVMLRDSAAGFLGGKASVAQLRALRDGDEELRFDAQVWSEMVEMGWAAIAIPEGYGGLGYGYTGLGVVLEQMGRHLSAAPLQSAVLLGATLLEALGSEAQKSEWLAAIAAGERRVSLALQEGAQFAPRRVALRAEPDGDGFVLNGEKSLVADALGADAFVVIGRSGDAAGADGISAFLVPADAAGLTVTPCDLVDARQYGALQLQDVRVDGAQLLGAVGKAWPALERALDIGAVGIAAELLGLSLEAFERTMDYIRERKQFGVPIGSFQGLQHRAATLFTELELARSIVLKALHAVDEGSEELPLLASAAKAKLSAVAVLATNEGVQMHGGVGMTDEYDIGLYMKRARVLRHMLGDENYHLDRFARLEGF</sequence>
<protein>
    <submittedName>
        <fullName evidence="10">Acyl-CoA dehydrogenase family protein</fullName>
    </submittedName>
</protein>
<dbReference type="InterPro" id="IPR046373">
    <property type="entry name" value="Acyl-CoA_Oxase/DH_mid-dom_sf"/>
</dbReference>
<dbReference type="Gene3D" id="1.10.540.10">
    <property type="entry name" value="Acyl-CoA dehydrogenase/oxidase, N-terminal domain"/>
    <property type="match status" value="1"/>
</dbReference>
<dbReference type="GO" id="GO:0050660">
    <property type="term" value="F:flavin adenine dinucleotide binding"/>
    <property type="evidence" value="ECO:0007669"/>
    <property type="project" value="InterPro"/>
</dbReference>
<dbReference type="PANTHER" id="PTHR43884:SF20">
    <property type="entry name" value="ACYL-COA DEHYDROGENASE FADE28"/>
    <property type="match status" value="1"/>
</dbReference>
<organism evidence="10">
    <name type="scientific">Haliea sp. ETY-M</name>
    <dbReference type="NCBI Taxonomy" id="1055105"/>
    <lineage>
        <taxon>Bacteria</taxon>
        <taxon>Pseudomonadati</taxon>
        <taxon>Pseudomonadota</taxon>
        <taxon>Gammaproteobacteria</taxon>
        <taxon>Cellvibrionales</taxon>
        <taxon>Halieaceae</taxon>
        <taxon>Haliea</taxon>
    </lineage>
</organism>
<dbReference type="Pfam" id="PF00441">
    <property type="entry name" value="Acyl-CoA_dh_1"/>
    <property type="match status" value="1"/>
</dbReference>
<dbReference type="GO" id="GO:0003995">
    <property type="term" value="F:acyl-CoA dehydrogenase activity"/>
    <property type="evidence" value="ECO:0007669"/>
    <property type="project" value="TreeGrafter"/>
</dbReference>
<proteinExistence type="inferred from homology"/>
<dbReference type="Pfam" id="PF02770">
    <property type="entry name" value="Acyl-CoA_dh_M"/>
    <property type="match status" value="1"/>
</dbReference>
<evidence type="ECO:0000313" key="10">
    <source>
        <dbReference type="EMBL" id="BBD50096.1"/>
    </source>
</evidence>
<accession>A0A455R3L1</accession>
<dbReference type="SUPFAM" id="SSF47203">
    <property type="entry name" value="Acyl-CoA dehydrogenase C-terminal domain-like"/>
    <property type="match status" value="1"/>
</dbReference>
<dbReference type="Pfam" id="PF02771">
    <property type="entry name" value="Acyl-CoA_dh_N"/>
    <property type="match status" value="1"/>
</dbReference>
<feature type="domain" description="Acyl-CoA dehydrogenase/oxidase N-terminal" evidence="9">
    <location>
        <begin position="6"/>
        <end position="120"/>
    </location>
</feature>
<dbReference type="InterPro" id="IPR013786">
    <property type="entry name" value="AcylCoA_DH/ox_N"/>
</dbReference>
<evidence type="ECO:0000256" key="6">
    <source>
        <dbReference type="RuleBase" id="RU362125"/>
    </source>
</evidence>
<dbReference type="InterPro" id="IPR036250">
    <property type="entry name" value="AcylCo_DH-like_C"/>
</dbReference>
<dbReference type="InterPro" id="IPR009075">
    <property type="entry name" value="AcylCo_DH/oxidase_C"/>
</dbReference>
<evidence type="ECO:0000256" key="2">
    <source>
        <dbReference type="ARBA" id="ARBA00009347"/>
    </source>
</evidence>
<dbReference type="CDD" id="cd00567">
    <property type="entry name" value="ACAD"/>
    <property type="match status" value="1"/>
</dbReference>
<keyword evidence="4 6" id="KW-0274">FAD</keyword>
<name>A0A455R3L1_9GAMM</name>
<dbReference type="InterPro" id="IPR037069">
    <property type="entry name" value="AcylCoA_DH/ox_N_sf"/>
</dbReference>
<dbReference type="InterPro" id="IPR006091">
    <property type="entry name" value="Acyl-CoA_Oxase/DH_mid-dom"/>
</dbReference>
<dbReference type="SUPFAM" id="SSF56645">
    <property type="entry name" value="Acyl-CoA dehydrogenase NM domain-like"/>
    <property type="match status" value="1"/>
</dbReference>
<comment type="similarity">
    <text evidence="2 6">Belongs to the acyl-CoA dehydrogenase family.</text>
</comment>
<evidence type="ECO:0000259" key="8">
    <source>
        <dbReference type="Pfam" id="PF02770"/>
    </source>
</evidence>
<comment type="cofactor">
    <cofactor evidence="1 6">
        <name>FAD</name>
        <dbReference type="ChEBI" id="CHEBI:57692"/>
    </cofactor>
</comment>
<evidence type="ECO:0000256" key="1">
    <source>
        <dbReference type="ARBA" id="ARBA00001974"/>
    </source>
</evidence>
<dbReference type="AlphaFoldDB" id="A0A455R3L1"/>
<dbReference type="InterPro" id="IPR009100">
    <property type="entry name" value="AcylCoA_DH/oxidase_NM_dom_sf"/>
</dbReference>
<dbReference type="Gene3D" id="2.40.110.10">
    <property type="entry name" value="Butyryl-CoA Dehydrogenase, subunit A, domain 2"/>
    <property type="match status" value="1"/>
</dbReference>
<evidence type="ECO:0000256" key="3">
    <source>
        <dbReference type="ARBA" id="ARBA00022630"/>
    </source>
</evidence>
<feature type="domain" description="Acyl-CoA dehydrogenase/oxidase C-terminal" evidence="7">
    <location>
        <begin position="230"/>
        <end position="374"/>
    </location>
</feature>